<evidence type="ECO:0000256" key="13">
    <source>
        <dbReference type="ARBA" id="ARBA00023268"/>
    </source>
</evidence>
<dbReference type="NCBIfam" id="NF001377">
    <property type="entry name" value="PRK00278.2-4"/>
    <property type="match status" value="1"/>
</dbReference>
<dbReference type="SUPFAM" id="SSF51366">
    <property type="entry name" value="Ribulose-phoshate binding barrel"/>
    <property type="match status" value="2"/>
</dbReference>
<protein>
    <recommendedName>
        <fullName evidence="15 16">Multifunctional fusion protein</fullName>
    </recommendedName>
    <domain>
        <recommendedName>
            <fullName evidence="15">Indole-3-glycerol phosphate synthase</fullName>
            <shortName evidence="15">IGPS</shortName>
            <ecNumber evidence="15">4.1.1.48</ecNumber>
        </recommendedName>
    </domain>
    <domain>
        <recommendedName>
            <fullName evidence="16">N-(5'-phosphoribosyl)anthranilate isomerase</fullName>
            <shortName evidence="16">PRAI</shortName>
            <ecNumber evidence="16">5.3.1.24</ecNumber>
        </recommendedName>
    </domain>
</protein>
<keyword evidence="9 15" id="KW-0822">Tryptophan biosynthesis</keyword>
<dbReference type="Proteomes" id="UP001548189">
    <property type="component" value="Unassembled WGS sequence"/>
</dbReference>
<comment type="catalytic activity">
    <reaction evidence="1 16">
        <text>N-(5-phospho-beta-D-ribosyl)anthranilate = 1-(2-carboxyphenylamino)-1-deoxy-D-ribulose 5-phosphate</text>
        <dbReference type="Rhea" id="RHEA:21540"/>
        <dbReference type="ChEBI" id="CHEBI:18277"/>
        <dbReference type="ChEBI" id="CHEBI:58613"/>
        <dbReference type="EC" id="5.3.1.24"/>
    </reaction>
</comment>
<dbReference type="EC" id="4.1.1.48" evidence="15"/>
<evidence type="ECO:0000256" key="3">
    <source>
        <dbReference type="ARBA" id="ARBA00004664"/>
    </source>
</evidence>
<comment type="function">
    <text evidence="14">Bifunctional enzyme that catalyzes two sequential steps of tryptophan biosynthetic pathway. The first reaction is catalyzed by the isomerase, coded by the TrpF domain; the second reaction is catalyzed by the synthase, coded by the TrpC domain.</text>
</comment>
<evidence type="ECO:0000256" key="5">
    <source>
        <dbReference type="ARBA" id="ARBA00007902"/>
    </source>
</evidence>
<evidence type="ECO:0000256" key="8">
    <source>
        <dbReference type="ARBA" id="ARBA00022793"/>
    </source>
</evidence>
<proteinExistence type="inferred from homology"/>
<comment type="caution">
    <text evidence="19">The sequence shown here is derived from an EMBL/GenBank/DDBJ whole genome shotgun (WGS) entry which is preliminary data.</text>
</comment>
<comment type="pathway">
    <text evidence="3 16">Amino-acid biosynthesis; L-tryptophan biosynthesis; L-tryptophan from chorismate: step 3/5.</text>
</comment>
<evidence type="ECO:0000256" key="14">
    <source>
        <dbReference type="ARBA" id="ARBA00025592"/>
    </source>
</evidence>
<evidence type="ECO:0000256" key="15">
    <source>
        <dbReference type="HAMAP-Rule" id="MF_00134"/>
    </source>
</evidence>
<dbReference type="InterPro" id="IPR001468">
    <property type="entry name" value="Indole-3-GlycerolPSynthase_CS"/>
</dbReference>
<evidence type="ECO:0000256" key="11">
    <source>
        <dbReference type="ARBA" id="ARBA00023235"/>
    </source>
</evidence>
<comment type="similarity">
    <text evidence="5">In the N-terminal section; belongs to the TrpC family.</text>
</comment>
<dbReference type="Pfam" id="PF00697">
    <property type="entry name" value="PRAI"/>
    <property type="match status" value="1"/>
</dbReference>
<evidence type="ECO:0000259" key="18">
    <source>
        <dbReference type="Pfam" id="PF00697"/>
    </source>
</evidence>
<dbReference type="InterPro" id="IPR013798">
    <property type="entry name" value="Indole-3-glycerol_P_synth_dom"/>
</dbReference>
<comment type="similarity">
    <text evidence="16">Belongs to the TrpF family.</text>
</comment>
<dbReference type="EC" id="5.3.1.24" evidence="16"/>
<dbReference type="EMBL" id="JBEVCJ010000015">
    <property type="protein sequence ID" value="MET1255964.1"/>
    <property type="molecule type" value="Genomic_DNA"/>
</dbReference>
<comment type="similarity">
    <text evidence="15">Belongs to the TrpC family.</text>
</comment>
<evidence type="ECO:0000256" key="10">
    <source>
        <dbReference type="ARBA" id="ARBA00023141"/>
    </source>
</evidence>
<dbReference type="CDD" id="cd00405">
    <property type="entry name" value="PRAI"/>
    <property type="match status" value="1"/>
</dbReference>
<dbReference type="PANTHER" id="PTHR22854:SF2">
    <property type="entry name" value="INDOLE-3-GLYCEROL-PHOSPHATE SYNTHASE"/>
    <property type="match status" value="1"/>
</dbReference>
<evidence type="ECO:0000256" key="4">
    <source>
        <dbReference type="ARBA" id="ARBA00004696"/>
    </source>
</evidence>
<evidence type="ECO:0000256" key="12">
    <source>
        <dbReference type="ARBA" id="ARBA00023239"/>
    </source>
</evidence>
<accession>A0ABV2BVP2</accession>
<feature type="domain" description="N-(5'phosphoribosyl) anthranilate isomerase (PRAI)" evidence="18">
    <location>
        <begin position="257"/>
        <end position="450"/>
    </location>
</feature>
<comment type="similarity">
    <text evidence="6">In the C-terminal section; belongs to the TrpF family.</text>
</comment>
<dbReference type="GO" id="GO:0004640">
    <property type="term" value="F:phosphoribosylanthranilate isomerase activity"/>
    <property type="evidence" value="ECO:0007669"/>
    <property type="project" value="UniProtKB-EC"/>
</dbReference>
<keyword evidence="12 15" id="KW-0456">Lyase</keyword>
<dbReference type="CDD" id="cd00331">
    <property type="entry name" value="IGPS"/>
    <property type="match status" value="1"/>
</dbReference>
<evidence type="ECO:0000256" key="2">
    <source>
        <dbReference type="ARBA" id="ARBA00001633"/>
    </source>
</evidence>
<gene>
    <name evidence="19" type="primary">trpCF</name>
    <name evidence="15" type="synonym">trpC</name>
    <name evidence="16" type="synonym">trpF</name>
    <name evidence="19" type="ORF">ABVT43_12560</name>
</gene>
<evidence type="ECO:0000313" key="19">
    <source>
        <dbReference type="EMBL" id="MET1255964.1"/>
    </source>
</evidence>
<keyword evidence="13" id="KW-0511">Multifunctional enzyme</keyword>
<evidence type="ECO:0000256" key="16">
    <source>
        <dbReference type="HAMAP-Rule" id="MF_00135"/>
    </source>
</evidence>
<dbReference type="PROSITE" id="PS00614">
    <property type="entry name" value="IGPS"/>
    <property type="match status" value="1"/>
</dbReference>
<evidence type="ECO:0000256" key="1">
    <source>
        <dbReference type="ARBA" id="ARBA00001164"/>
    </source>
</evidence>
<evidence type="ECO:0000256" key="7">
    <source>
        <dbReference type="ARBA" id="ARBA00022605"/>
    </source>
</evidence>
<dbReference type="InterPro" id="IPR013785">
    <property type="entry name" value="Aldolase_TIM"/>
</dbReference>
<keyword evidence="20" id="KW-1185">Reference proteome</keyword>
<dbReference type="InterPro" id="IPR011060">
    <property type="entry name" value="RibuloseP-bd_barrel"/>
</dbReference>
<dbReference type="GO" id="GO:0004425">
    <property type="term" value="F:indole-3-glycerol-phosphate synthase activity"/>
    <property type="evidence" value="ECO:0007669"/>
    <property type="project" value="UniProtKB-EC"/>
</dbReference>
<sequence>MKNVLAEIVQHKVQEVAERKITRPLSEFKSQLEPSARSFFDALSNEQADFILECKKASPSKGLIREDFDLDYILSQYQDYASAVSVLTDKRYFQGDFSYLSKASQVLNVPVLCKDFFIDTYQVYEARSYGADAILLMLSVLDDAQYQTLSEVAQSLNLDVLTEIHDEAELERALALNAKIIGINNRDLKSLTIDLAVTEKLAPKISSDRIIISESGIETHADVKRLSPLVNGFLVGSSIMAQQDIRSHCKALIFGRVKICGLTKVDDAQMVDQCGGYYGGFIFYPKSPRNINLSTAQLITQAAPLNYVGVFVNADIALICNYVEQLNLYAVQLHGEENADYITKLKQQLPNTPIWKAERVGENINFTPHPDITLYLLDAYSPLAQGGTGHQFNWQLLDNLNTQSIILAGGINPENVNEAMAQNTYAIDLSSGVESSPGIKNHALIKRIFDQLHA</sequence>
<keyword evidence="8 15" id="KW-0210">Decarboxylase</keyword>
<dbReference type="PANTHER" id="PTHR22854">
    <property type="entry name" value="TRYPTOPHAN BIOSYNTHESIS PROTEIN"/>
    <property type="match status" value="1"/>
</dbReference>
<comment type="pathway">
    <text evidence="4 15">Amino-acid biosynthesis; L-tryptophan biosynthesis; L-tryptophan from chorismate: step 4/5.</text>
</comment>
<evidence type="ECO:0000256" key="9">
    <source>
        <dbReference type="ARBA" id="ARBA00022822"/>
    </source>
</evidence>
<dbReference type="Pfam" id="PF00218">
    <property type="entry name" value="IGPS"/>
    <property type="match status" value="1"/>
</dbReference>
<dbReference type="HAMAP" id="MF_00135">
    <property type="entry name" value="PRAI"/>
    <property type="match status" value="1"/>
</dbReference>
<dbReference type="RefSeq" id="WP_353896550.1">
    <property type="nucleotide sequence ID" value="NZ_JBEVCJ010000015.1"/>
</dbReference>
<dbReference type="NCBIfam" id="NF006945">
    <property type="entry name" value="PRK09427.1"/>
    <property type="match status" value="1"/>
</dbReference>
<keyword evidence="7 15" id="KW-0028">Amino-acid biosynthesis</keyword>
<feature type="domain" description="Indole-3-glycerol phosphate synthase" evidence="17">
    <location>
        <begin position="5"/>
        <end position="252"/>
    </location>
</feature>
<dbReference type="HAMAP" id="MF_00134_B">
    <property type="entry name" value="IGPS_B"/>
    <property type="match status" value="1"/>
</dbReference>
<keyword evidence="10 15" id="KW-0057">Aromatic amino acid biosynthesis</keyword>
<comment type="catalytic activity">
    <reaction evidence="2 15">
        <text>1-(2-carboxyphenylamino)-1-deoxy-D-ribulose 5-phosphate + H(+) = (1S,2R)-1-C-(indol-3-yl)glycerol 3-phosphate + CO2 + H2O</text>
        <dbReference type="Rhea" id="RHEA:23476"/>
        <dbReference type="ChEBI" id="CHEBI:15377"/>
        <dbReference type="ChEBI" id="CHEBI:15378"/>
        <dbReference type="ChEBI" id="CHEBI:16526"/>
        <dbReference type="ChEBI" id="CHEBI:58613"/>
        <dbReference type="ChEBI" id="CHEBI:58866"/>
        <dbReference type="EC" id="4.1.1.48"/>
    </reaction>
</comment>
<evidence type="ECO:0000313" key="20">
    <source>
        <dbReference type="Proteomes" id="UP001548189"/>
    </source>
</evidence>
<dbReference type="Gene3D" id="3.20.20.70">
    <property type="entry name" value="Aldolase class I"/>
    <property type="match status" value="2"/>
</dbReference>
<name>A0ABV2BVP2_9GAMM</name>
<evidence type="ECO:0000259" key="17">
    <source>
        <dbReference type="Pfam" id="PF00218"/>
    </source>
</evidence>
<evidence type="ECO:0000256" key="6">
    <source>
        <dbReference type="ARBA" id="ARBA00009847"/>
    </source>
</evidence>
<organism evidence="19 20">
    <name type="scientific">Aliikangiella maris</name>
    <dbReference type="NCBI Taxonomy" id="3162458"/>
    <lineage>
        <taxon>Bacteria</taxon>
        <taxon>Pseudomonadati</taxon>
        <taxon>Pseudomonadota</taxon>
        <taxon>Gammaproteobacteria</taxon>
        <taxon>Oceanospirillales</taxon>
        <taxon>Pleioneaceae</taxon>
        <taxon>Aliikangiella</taxon>
    </lineage>
</organism>
<dbReference type="InterPro" id="IPR045186">
    <property type="entry name" value="Indole-3-glycerol_P_synth"/>
</dbReference>
<reference evidence="19 20" key="1">
    <citation type="submission" date="2024-06" db="EMBL/GenBank/DDBJ databases">
        <authorList>
            <person name="Li F."/>
        </authorList>
    </citation>
    <scope>NUCLEOTIDE SEQUENCE [LARGE SCALE GENOMIC DNA]</scope>
    <source>
        <strain evidence="19 20">GXAS 311</strain>
    </source>
</reference>
<keyword evidence="11 16" id="KW-0413">Isomerase</keyword>
<dbReference type="InterPro" id="IPR001240">
    <property type="entry name" value="PRAI_dom"/>
</dbReference>